<sequence length="131" mass="13386">MKFTLVLAFVLAAAANVAGQAPIDTAPAAPVDVPAALESMANGNIVTSDAGLADAFNDFQKVLAMGIQDVKIVTNLVQLAQGIVNNGLTADNGSQFLAAAQDAIRAGKLQVQEGKDLSANILAIVKNIQTN</sequence>
<gene>
    <name evidence="2" type="ORF">As57867_009507</name>
</gene>
<feature type="non-terminal residue" evidence="2">
    <location>
        <position position="131"/>
    </location>
</feature>
<accession>A0A6A4YUJ4</accession>
<name>A0A6A4YUJ4_9STRA</name>
<dbReference type="EMBL" id="VJMH01005147">
    <property type="protein sequence ID" value="KAF0699921.1"/>
    <property type="molecule type" value="Genomic_DNA"/>
</dbReference>
<evidence type="ECO:0000313" key="2">
    <source>
        <dbReference type="EMBL" id="KAF0699921.1"/>
    </source>
</evidence>
<organism evidence="2">
    <name type="scientific">Aphanomyces stellatus</name>
    <dbReference type="NCBI Taxonomy" id="120398"/>
    <lineage>
        <taxon>Eukaryota</taxon>
        <taxon>Sar</taxon>
        <taxon>Stramenopiles</taxon>
        <taxon>Oomycota</taxon>
        <taxon>Saprolegniomycetes</taxon>
        <taxon>Saprolegniales</taxon>
        <taxon>Verrucalvaceae</taxon>
        <taxon>Aphanomyces</taxon>
    </lineage>
</organism>
<feature type="chain" id="PRO_5025563414" evidence="1">
    <location>
        <begin position="20"/>
        <end position="131"/>
    </location>
</feature>
<comment type="caution">
    <text evidence="2">The sequence shown here is derived from an EMBL/GenBank/DDBJ whole genome shotgun (WGS) entry which is preliminary data.</text>
</comment>
<reference evidence="2" key="1">
    <citation type="submission" date="2019-06" db="EMBL/GenBank/DDBJ databases">
        <title>Genomics analysis of Aphanomyces spp. identifies a new class of oomycete effector associated with host adaptation.</title>
        <authorList>
            <person name="Gaulin E."/>
        </authorList>
    </citation>
    <scope>NUCLEOTIDE SEQUENCE</scope>
    <source>
        <strain evidence="2">CBS 578.67</strain>
    </source>
</reference>
<evidence type="ECO:0000256" key="1">
    <source>
        <dbReference type="SAM" id="SignalP"/>
    </source>
</evidence>
<proteinExistence type="predicted"/>
<protein>
    <submittedName>
        <fullName evidence="2">Uncharacterized protein</fullName>
    </submittedName>
</protein>
<feature type="signal peptide" evidence="1">
    <location>
        <begin position="1"/>
        <end position="19"/>
    </location>
</feature>
<dbReference type="AlphaFoldDB" id="A0A6A4YUJ4"/>
<keyword evidence="1" id="KW-0732">Signal</keyword>